<evidence type="ECO:0000256" key="1">
    <source>
        <dbReference type="ARBA" id="ARBA00011738"/>
    </source>
</evidence>
<protein>
    <submittedName>
        <fullName evidence="4">Uncharacterized protein</fullName>
    </submittedName>
</protein>
<evidence type="ECO:0000259" key="2">
    <source>
        <dbReference type="PROSITE" id="PS50404"/>
    </source>
</evidence>
<dbReference type="OMA" id="GHTLYPN"/>
<dbReference type="PANTHER" id="PTHR43969">
    <property type="entry name" value="GLUTATHIONE S TRANSFERASE D10, ISOFORM A-RELATED"/>
    <property type="match status" value="1"/>
</dbReference>
<dbReference type="SFLD" id="SFLDG01153">
    <property type="entry name" value="Main.4:_Theta-like"/>
    <property type="match status" value="1"/>
</dbReference>
<feature type="domain" description="GST C-terminal" evidence="3">
    <location>
        <begin position="88"/>
        <end position="213"/>
    </location>
</feature>
<dbReference type="FunFam" id="3.40.30.10:FF:000034">
    <property type="entry name" value="glutathione S-transferase 1"/>
    <property type="match status" value="1"/>
</dbReference>
<dbReference type="SUPFAM" id="SSF47616">
    <property type="entry name" value="GST C-terminal domain-like"/>
    <property type="match status" value="1"/>
</dbReference>
<dbReference type="InterPro" id="IPR036249">
    <property type="entry name" value="Thioredoxin-like_sf"/>
</dbReference>
<comment type="caution">
    <text evidence="4">The sequence shown here is derived from an EMBL/GenBank/DDBJ whole genome shotgun (WGS) entry which is preliminary data.</text>
</comment>
<name>A0A9Q0RNJ5_BLOTA</name>
<evidence type="ECO:0000313" key="4">
    <source>
        <dbReference type="EMBL" id="KAJ6219731.1"/>
    </source>
</evidence>
<dbReference type="PROSITE" id="PS50404">
    <property type="entry name" value="GST_NTER"/>
    <property type="match status" value="1"/>
</dbReference>
<feature type="domain" description="GST N-terminal" evidence="2">
    <location>
        <begin position="1"/>
        <end position="82"/>
    </location>
</feature>
<sequence>MAIDLYYALMSPPARAVAILAKHLGLDVNIKELNLLAGETRTPEYLKLNPGHTVPTLVDDGFVLFESRAILQYLANKYASDKSLYPEEAQARANVDKLLFFDASSLFPAVKNVWLPKIKDNAEPPQEALDNLGEKVKILETLLGDQQFFAGDKATIADISFGVILSFLEKMNPEWYPSKFQAWYERLTKAVPELLEYNNKAADLYKEIMEKKQ</sequence>
<accession>A0A9Q0RNJ5</accession>
<dbReference type="CDD" id="cd03045">
    <property type="entry name" value="GST_N_Delta_Epsilon"/>
    <property type="match status" value="1"/>
</dbReference>
<dbReference type="SUPFAM" id="SSF52833">
    <property type="entry name" value="Thioredoxin-like"/>
    <property type="match status" value="1"/>
</dbReference>
<dbReference type="GO" id="GO:0004364">
    <property type="term" value="F:glutathione transferase activity"/>
    <property type="evidence" value="ECO:0007669"/>
    <property type="project" value="TreeGrafter"/>
</dbReference>
<dbReference type="Pfam" id="PF13410">
    <property type="entry name" value="GST_C_2"/>
    <property type="match status" value="1"/>
</dbReference>
<organism evidence="4 5">
    <name type="scientific">Blomia tropicalis</name>
    <name type="common">Mite</name>
    <dbReference type="NCBI Taxonomy" id="40697"/>
    <lineage>
        <taxon>Eukaryota</taxon>
        <taxon>Metazoa</taxon>
        <taxon>Ecdysozoa</taxon>
        <taxon>Arthropoda</taxon>
        <taxon>Chelicerata</taxon>
        <taxon>Arachnida</taxon>
        <taxon>Acari</taxon>
        <taxon>Acariformes</taxon>
        <taxon>Sarcoptiformes</taxon>
        <taxon>Astigmata</taxon>
        <taxon>Glycyphagoidea</taxon>
        <taxon>Echimyopodidae</taxon>
        <taxon>Blomia</taxon>
    </lineage>
</organism>
<reference evidence="4" key="1">
    <citation type="submission" date="2022-12" db="EMBL/GenBank/DDBJ databases">
        <title>Genome assemblies of Blomia tropicalis.</title>
        <authorList>
            <person name="Cui Y."/>
        </authorList>
    </citation>
    <scope>NUCLEOTIDE SEQUENCE</scope>
    <source>
        <tissue evidence="4">Adult mites</tissue>
    </source>
</reference>
<dbReference type="CDD" id="cd03177">
    <property type="entry name" value="GST_C_Delta_Epsilon"/>
    <property type="match status" value="1"/>
</dbReference>
<dbReference type="Proteomes" id="UP001142055">
    <property type="component" value="Chromosome 2"/>
</dbReference>
<dbReference type="EMBL" id="JAPWDV010000002">
    <property type="protein sequence ID" value="KAJ6219731.1"/>
    <property type="molecule type" value="Genomic_DNA"/>
</dbReference>
<comment type="subunit">
    <text evidence="1">Homodimer.</text>
</comment>
<dbReference type="InterPro" id="IPR004045">
    <property type="entry name" value="Glutathione_S-Trfase_N"/>
</dbReference>
<dbReference type="InterPro" id="IPR036282">
    <property type="entry name" value="Glutathione-S-Trfase_C_sf"/>
</dbReference>
<dbReference type="AlphaFoldDB" id="A0A9Q0RNJ5"/>
<proteinExistence type="predicted"/>
<evidence type="ECO:0000259" key="3">
    <source>
        <dbReference type="PROSITE" id="PS50405"/>
    </source>
</evidence>
<dbReference type="PROSITE" id="PS50405">
    <property type="entry name" value="GST_CTER"/>
    <property type="match status" value="1"/>
</dbReference>
<evidence type="ECO:0000313" key="5">
    <source>
        <dbReference type="Proteomes" id="UP001142055"/>
    </source>
</evidence>
<dbReference type="Pfam" id="PF02798">
    <property type="entry name" value="GST_N"/>
    <property type="match status" value="1"/>
</dbReference>
<gene>
    <name evidence="4" type="ORF">RDWZM_005543</name>
</gene>
<dbReference type="InterPro" id="IPR040079">
    <property type="entry name" value="Glutathione_S-Trfase"/>
</dbReference>
<dbReference type="InterPro" id="IPR010987">
    <property type="entry name" value="Glutathione-S-Trfase_C-like"/>
</dbReference>
<dbReference type="FunFam" id="1.20.1050.10:FF:000007">
    <property type="entry name" value="Glutathione S-transferase 1-1"/>
    <property type="match status" value="1"/>
</dbReference>
<dbReference type="Gene3D" id="3.40.30.10">
    <property type="entry name" value="Glutaredoxin"/>
    <property type="match status" value="1"/>
</dbReference>
<dbReference type="PANTHER" id="PTHR43969:SF9">
    <property type="entry name" value="GLUTATHIONE S TRANSFERASE D10, ISOFORM A-RELATED"/>
    <property type="match status" value="1"/>
</dbReference>
<keyword evidence="5" id="KW-1185">Reference proteome</keyword>
<dbReference type="SFLD" id="SFLDS00019">
    <property type="entry name" value="Glutathione_Transferase_(cytos"/>
    <property type="match status" value="1"/>
</dbReference>
<dbReference type="SFLD" id="SFLDG00358">
    <property type="entry name" value="Main_(cytGST)"/>
    <property type="match status" value="1"/>
</dbReference>
<dbReference type="Gene3D" id="1.20.1050.10">
    <property type="match status" value="1"/>
</dbReference>
<dbReference type="GO" id="GO:0006749">
    <property type="term" value="P:glutathione metabolic process"/>
    <property type="evidence" value="ECO:0007669"/>
    <property type="project" value="TreeGrafter"/>
</dbReference>